<dbReference type="AlphaFoldDB" id="A0A9W6ZUT4"/>
<dbReference type="OrthoDB" id="412018at2759"/>
<dbReference type="PANTHER" id="PTHR43674">
    <property type="entry name" value="NITRILASE C965.09-RELATED"/>
    <property type="match status" value="1"/>
</dbReference>
<dbReference type="Pfam" id="PF00795">
    <property type="entry name" value="CN_hydrolase"/>
    <property type="match status" value="1"/>
</dbReference>
<evidence type="ECO:0000259" key="2">
    <source>
        <dbReference type="PROSITE" id="PS50263"/>
    </source>
</evidence>
<dbReference type="EMBL" id="BRXY01000047">
    <property type="protein sequence ID" value="GMH57518.1"/>
    <property type="molecule type" value="Genomic_DNA"/>
</dbReference>
<proteinExistence type="predicted"/>
<dbReference type="Proteomes" id="UP001165085">
    <property type="component" value="Unassembled WGS sequence"/>
</dbReference>
<organism evidence="3 4">
    <name type="scientific">Triparma strigata</name>
    <dbReference type="NCBI Taxonomy" id="1606541"/>
    <lineage>
        <taxon>Eukaryota</taxon>
        <taxon>Sar</taxon>
        <taxon>Stramenopiles</taxon>
        <taxon>Ochrophyta</taxon>
        <taxon>Bolidophyceae</taxon>
        <taxon>Parmales</taxon>
        <taxon>Triparmaceae</taxon>
        <taxon>Triparma</taxon>
    </lineage>
</organism>
<feature type="domain" description="CN hydrolase" evidence="2">
    <location>
        <begin position="37"/>
        <end position="308"/>
    </location>
</feature>
<gene>
    <name evidence="3" type="ORF">TrST_g3960</name>
</gene>
<accession>A0A9W6ZUT4</accession>
<comment type="caution">
    <text evidence="3">The sequence shown here is derived from an EMBL/GenBank/DDBJ whole genome shotgun (WGS) entry which is preliminary data.</text>
</comment>
<dbReference type="PANTHER" id="PTHR43674:SF2">
    <property type="entry name" value="BETA-UREIDOPROPIONASE"/>
    <property type="match status" value="1"/>
</dbReference>
<dbReference type="SUPFAM" id="SSF56317">
    <property type="entry name" value="Carbon-nitrogen hydrolase"/>
    <property type="match status" value="1"/>
</dbReference>
<sequence length="344" mass="37721">MGDYSYTPASLLADYGDALSSSTPFVIPPLSPSASPLPGRCAAIQTQFTKDIVNHITEQIHSAVETQGCSVICLQELFLTPYFCQSQNPSYFDGLTAPSPSSQPEQNNGIVNHFIAVSCAYSIALVFSFYERTLNGTLYNTVSLFEDGEVHEKVYRKTHIPDGPGYQEKFYFTPGDTGPVVFATRKNLKIGVGICWDQWFPELARCMVLQGADVLFYPTAIGSEPVDGICADPEGSVKHWRRVMAGHAAANMVPILCCNRVGAEKLVDGNFTSRIEFYGQSFACDNTGEIVDSLEGSGEGAVVLTVNPNEVKNQRMAWGMFRDRRPECYRSIRTKDGETVMPGA</sequence>
<evidence type="ECO:0000256" key="1">
    <source>
        <dbReference type="ARBA" id="ARBA00022801"/>
    </source>
</evidence>
<keyword evidence="4" id="KW-1185">Reference proteome</keyword>
<dbReference type="GO" id="GO:0050126">
    <property type="term" value="F:N-carbamoylputrescine amidase activity"/>
    <property type="evidence" value="ECO:0007669"/>
    <property type="project" value="TreeGrafter"/>
</dbReference>
<evidence type="ECO:0000313" key="4">
    <source>
        <dbReference type="Proteomes" id="UP001165085"/>
    </source>
</evidence>
<dbReference type="InterPro" id="IPR036526">
    <property type="entry name" value="C-N_Hydrolase_sf"/>
</dbReference>
<dbReference type="InterPro" id="IPR003010">
    <property type="entry name" value="C-N_Hydrolase"/>
</dbReference>
<protein>
    <recommendedName>
        <fullName evidence="2">CN hydrolase domain-containing protein</fullName>
    </recommendedName>
</protein>
<dbReference type="GO" id="GO:0033388">
    <property type="term" value="P:putrescine biosynthetic process from arginine"/>
    <property type="evidence" value="ECO:0007669"/>
    <property type="project" value="TreeGrafter"/>
</dbReference>
<evidence type="ECO:0000313" key="3">
    <source>
        <dbReference type="EMBL" id="GMH57518.1"/>
    </source>
</evidence>
<dbReference type="PROSITE" id="PS50263">
    <property type="entry name" value="CN_HYDROLASE"/>
    <property type="match status" value="1"/>
</dbReference>
<reference evidence="4" key="1">
    <citation type="journal article" date="2023" name="Commun. Biol.">
        <title>Genome analysis of Parmales, the sister group of diatoms, reveals the evolutionary specialization of diatoms from phago-mixotrophs to photoautotrophs.</title>
        <authorList>
            <person name="Ban H."/>
            <person name="Sato S."/>
            <person name="Yoshikawa S."/>
            <person name="Yamada K."/>
            <person name="Nakamura Y."/>
            <person name="Ichinomiya M."/>
            <person name="Sato N."/>
            <person name="Blanc-Mathieu R."/>
            <person name="Endo H."/>
            <person name="Kuwata A."/>
            <person name="Ogata H."/>
        </authorList>
    </citation>
    <scope>NUCLEOTIDE SEQUENCE [LARGE SCALE GENOMIC DNA]</scope>
    <source>
        <strain evidence="4">NIES 3701</strain>
    </source>
</reference>
<keyword evidence="1" id="KW-0378">Hydrolase</keyword>
<name>A0A9W6ZUT4_9STRA</name>
<dbReference type="InterPro" id="IPR050345">
    <property type="entry name" value="Aliph_Amidase/BUP"/>
</dbReference>
<dbReference type="Gene3D" id="3.60.110.10">
    <property type="entry name" value="Carbon-nitrogen hydrolase"/>
    <property type="match status" value="1"/>
</dbReference>